<dbReference type="OrthoDB" id="5788137at2759"/>
<dbReference type="GO" id="GO:0016020">
    <property type="term" value="C:membrane"/>
    <property type="evidence" value="ECO:0007669"/>
    <property type="project" value="UniProtKB-SubCell"/>
</dbReference>
<evidence type="ECO:0000256" key="2">
    <source>
        <dbReference type="ARBA" id="ARBA00007742"/>
    </source>
</evidence>
<evidence type="ECO:0000259" key="8">
    <source>
        <dbReference type="Pfam" id="PF02544"/>
    </source>
</evidence>
<evidence type="ECO:0000256" key="7">
    <source>
        <dbReference type="SAM" id="Phobius"/>
    </source>
</evidence>
<comment type="caution">
    <text evidence="9">The sequence shown here is derived from an EMBL/GenBank/DDBJ whole genome shotgun (WGS) entry which is preliminary data.</text>
</comment>
<dbReference type="InterPro" id="IPR039357">
    <property type="entry name" value="SRD5A/TECR"/>
</dbReference>
<feature type="domain" description="3-oxo-5-alpha-steroid 4-dehydrogenase C-terminal" evidence="8">
    <location>
        <begin position="19"/>
        <end position="124"/>
    </location>
</feature>
<evidence type="ECO:0000256" key="6">
    <source>
        <dbReference type="SAM" id="MobiDB-lite"/>
    </source>
</evidence>
<evidence type="ECO:0000256" key="4">
    <source>
        <dbReference type="ARBA" id="ARBA00022989"/>
    </source>
</evidence>
<keyword evidence="10" id="KW-1185">Reference proteome</keyword>
<evidence type="ECO:0000256" key="1">
    <source>
        <dbReference type="ARBA" id="ARBA00004141"/>
    </source>
</evidence>
<proteinExistence type="inferred from homology"/>
<evidence type="ECO:0000256" key="5">
    <source>
        <dbReference type="ARBA" id="ARBA00023136"/>
    </source>
</evidence>
<dbReference type="Pfam" id="PF02544">
    <property type="entry name" value="Steroid_dh"/>
    <property type="match status" value="1"/>
</dbReference>
<evidence type="ECO:0000313" key="9">
    <source>
        <dbReference type="EMBL" id="KAD2393174.1"/>
    </source>
</evidence>
<accession>A0A5N6LLX8</accession>
<dbReference type="PROSITE" id="PS50244">
    <property type="entry name" value="S5A_REDUCTASE"/>
    <property type="match status" value="1"/>
</dbReference>
<feature type="region of interest" description="Disordered" evidence="6">
    <location>
        <begin position="363"/>
        <end position="388"/>
    </location>
</feature>
<evidence type="ECO:0000256" key="3">
    <source>
        <dbReference type="ARBA" id="ARBA00022692"/>
    </source>
</evidence>
<name>A0A5N6LLX8_9ASTR</name>
<dbReference type="GO" id="GO:0016627">
    <property type="term" value="F:oxidoreductase activity, acting on the CH-CH group of donors"/>
    <property type="evidence" value="ECO:0007669"/>
    <property type="project" value="InterPro"/>
</dbReference>
<protein>
    <recommendedName>
        <fullName evidence="8">3-oxo-5-alpha-steroid 4-dehydrogenase C-terminal domain-containing protein</fullName>
    </recommendedName>
</protein>
<feature type="transmembrane region" description="Helical" evidence="7">
    <location>
        <begin position="83"/>
        <end position="103"/>
    </location>
</feature>
<dbReference type="PANTHER" id="PTHR10556">
    <property type="entry name" value="3-OXO-5-ALPHA-STEROID 4-DEHYDROGENASE"/>
    <property type="match status" value="1"/>
</dbReference>
<comment type="subcellular location">
    <subcellularLocation>
        <location evidence="1">Membrane</location>
        <topology evidence="1">Multi-pass membrane protein</topology>
    </subcellularLocation>
</comment>
<dbReference type="Proteomes" id="UP000326396">
    <property type="component" value="Linkage Group LG9"/>
</dbReference>
<dbReference type="InterPro" id="IPR001104">
    <property type="entry name" value="3-oxo-5_a-steroid_4-DH_C"/>
</dbReference>
<dbReference type="Gene3D" id="1.20.120.1630">
    <property type="match status" value="1"/>
</dbReference>
<comment type="similarity">
    <text evidence="2">Belongs to the steroid 5-alpha reductase family.</text>
</comment>
<keyword evidence="4 7" id="KW-1133">Transmembrane helix</keyword>
<dbReference type="PANTHER" id="PTHR10556:SF35">
    <property type="entry name" value="3-OXO-5-ALPHA-STEROID 4-DEHYDROGENASE FAMILY PROTEIN"/>
    <property type="match status" value="1"/>
</dbReference>
<organism evidence="9 10">
    <name type="scientific">Mikania micrantha</name>
    <name type="common">bitter vine</name>
    <dbReference type="NCBI Taxonomy" id="192012"/>
    <lineage>
        <taxon>Eukaryota</taxon>
        <taxon>Viridiplantae</taxon>
        <taxon>Streptophyta</taxon>
        <taxon>Embryophyta</taxon>
        <taxon>Tracheophyta</taxon>
        <taxon>Spermatophyta</taxon>
        <taxon>Magnoliopsida</taxon>
        <taxon>eudicotyledons</taxon>
        <taxon>Gunneridae</taxon>
        <taxon>Pentapetalae</taxon>
        <taxon>asterids</taxon>
        <taxon>campanulids</taxon>
        <taxon>Asterales</taxon>
        <taxon>Asteraceae</taxon>
        <taxon>Asteroideae</taxon>
        <taxon>Heliantheae alliance</taxon>
        <taxon>Eupatorieae</taxon>
        <taxon>Mikania</taxon>
    </lineage>
</organism>
<dbReference type="AlphaFoldDB" id="A0A5N6LLX8"/>
<keyword evidence="5 7" id="KW-0472">Membrane</keyword>
<gene>
    <name evidence="9" type="ORF">E3N88_40151</name>
</gene>
<sequence>MIYDQYLSRDFTNPPIDLKYVGVGLFLIGIIGNFYHHYILANLRKDGEKEYKIPQGGLFDLVICPHYLFEVFAYGGISCILQTLYAFAFALGTVFYLTGRSYATREWYMSKFGDKFPKEVKAIVFKSREKLMTWVQNMARSLGFVIIITRSKKNPIGYMSKIVLGCERGGVSRERCVSLWTDKHLNFGNSTSNRVASQHSKLKRHLNTSKCYLDRFVVAMEEIVNSQDSDIKDGVERSKIIHKRKYNKAIYQHLHGFVSHYGMDKILPEVDLDLLLSVDVEYGDLGYEKEQLLDKLLNAYIAYKKVLTSGIDEIHTSLAFSVSPAPQEHWLVMPKAGILIAKRPIRANDSKNEVIWPNERLQNDQGNRMSHPHDSFAGPSSFVSHPESAGRIDFPAGRKVLRARYRE</sequence>
<dbReference type="GO" id="GO:0006629">
    <property type="term" value="P:lipid metabolic process"/>
    <property type="evidence" value="ECO:0007669"/>
    <property type="project" value="InterPro"/>
</dbReference>
<dbReference type="EMBL" id="SZYD01000019">
    <property type="protein sequence ID" value="KAD2393174.1"/>
    <property type="molecule type" value="Genomic_DNA"/>
</dbReference>
<reference evidence="9 10" key="1">
    <citation type="submission" date="2019-05" db="EMBL/GenBank/DDBJ databases">
        <title>Mikania micrantha, genome provides insights into the molecular mechanism of rapid growth.</title>
        <authorList>
            <person name="Liu B."/>
        </authorList>
    </citation>
    <scope>NUCLEOTIDE SEQUENCE [LARGE SCALE GENOMIC DNA]</scope>
    <source>
        <strain evidence="9">NLD-2019</strain>
        <tissue evidence="9">Leaf</tissue>
    </source>
</reference>
<keyword evidence="3 7" id="KW-0812">Transmembrane</keyword>
<evidence type="ECO:0000313" key="10">
    <source>
        <dbReference type="Proteomes" id="UP000326396"/>
    </source>
</evidence>
<feature type="transmembrane region" description="Helical" evidence="7">
    <location>
        <begin position="20"/>
        <end position="38"/>
    </location>
</feature>